<evidence type="ECO:0000256" key="1">
    <source>
        <dbReference type="SAM" id="Phobius"/>
    </source>
</evidence>
<accession>A0AB37DC43</accession>
<proteinExistence type="predicted"/>
<protein>
    <submittedName>
        <fullName evidence="2">Uncharacterized protein</fullName>
    </submittedName>
</protein>
<feature type="transmembrane region" description="Helical" evidence="1">
    <location>
        <begin position="15"/>
        <end position="34"/>
    </location>
</feature>
<sequence length="68" mass="7764">MVILQKISSAVLRSLRVVSAILGVVIGNIDLNALSSQHPIWIWLPFRIYSHFLGRWLLNDYKGAMLKM</sequence>
<name>A0AB37DC43_STRSL</name>
<feature type="transmembrane region" description="Helical" evidence="1">
    <location>
        <begin position="40"/>
        <end position="58"/>
    </location>
</feature>
<evidence type="ECO:0000313" key="3">
    <source>
        <dbReference type="Proteomes" id="UP000422997"/>
    </source>
</evidence>
<dbReference type="EMBL" id="CP018187">
    <property type="protein sequence ID" value="QGU81214.1"/>
    <property type="molecule type" value="Genomic_DNA"/>
</dbReference>
<reference evidence="2 3" key="1">
    <citation type="submission" date="2016-11" db="EMBL/GenBank/DDBJ databases">
        <title>The potential of Streptococcus salivarius to inhibit the production of volatile sulphur compounds in the oral cavity.</title>
        <authorList>
            <person name="Sun L."/>
            <person name="Li Z."/>
            <person name="Jin D."/>
            <person name="Zhao H."/>
        </authorList>
    </citation>
    <scope>NUCLEOTIDE SEQUENCE [LARGE SCALE GENOMIC DNA]</scope>
    <source>
        <strain evidence="2 3">ICDC2</strain>
    </source>
</reference>
<dbReference type="AlphaFoldDB" id="A0AB37DC43"/>
<gene>
    <name evidence="2" type="ORF">BSR19_08835</name>
</gene>
<organism evidence="2 3">
    <name type="scientific">Streptococcus salivarius</name>
    <dbReference type="NCBI Taxonomy" id="1304"/>
    <lineage>
        <taxon>Bacteria</taxon>
        <taxon>Bacillati</taxon>
        <taxon>Bacillota</taxon>
        <taxon>Bacilli</taxon>
        <taxon>Lactobacillales</taxon>
        <taxon>Streptococcaceae</taxon>
        <taxon>Streptococcus</taxon>
    </lineage>
</organism>
<keyword evidence="1" id="KW-0472">Membrane</keyword>
<evidence type="ECO:0000313" key="2">
    <source>
        <dbReference type="EMBL" id="QGU81214.1"/>
    </source>
</evidence>
<keyword evidence="1" id="KW-0812">Transmembrane</keyword>
<dbReference type="Proteomes" id="UP000422997">
    <property type="component" value="Chromosome"/>
</dbReference>
<keyword evidence="1" id="KW-1133">Transmembrane helix</keyword>